<proteinExistence type="predicted"/>
<dbReference type="Proteomes" id="UP001152087">
    <property type="component" value="Unassembled WGS sequence"/>
</dbReference>
<gene>
    <name evidence="1" type="ORF">NW755_002851</name>
</gene>
<organism evidence="1 2">
    <name type="scientific">Fusarium falciforme</name>
    <dbReference type="NCBI Taxonomy" id="195108"/>
    <lineage>
        <taxon>Eukaryota</taxon>
        <taxon>Fungi</taxon>
        <taxon>Dikarya</taxon>
        <taxon>Ascomycota</taxon>
        <taxon>Pezizomycotina</taxon>
        <taxon>Sordariomycetes</taxon>
        <taxon>Hypocreomycetidae</taxon>
        <taxon>Hypocreales</taxon>
        <taxon>Nectriaceae</taxon>
        <taxon>Fusarium</taxon>
        <taxon>Fusarium solani species complex</taxon>
    </lineage>
</organism>
<sequence>MACAGWCFWANSFGGGPLHNHDSLSPIGTAMYHCPIHECHHAIWFSHHTVQPPCGSCAVVSLRYIASAQWVPSLDIQTTLIHGAVRRGVAETEIRKLAREAGLVQDQSTTINDTRLEDLVPLLVPEAFPPRQYQTEIPVDDTTYRFISDGLIPDPHIPSMRLFHFLTFQGVKAFQPCHRDIEALGVFKALDHIENGDPVFKAAREWSCTVQAIEDLPKAVR</sequence>
<evidence type="ECO:0000313" key="2">
    <source>
        <dbReference type="Proteomes" id="UP001152087"/>
    </source>
</evidence>
<accession>A0A9W8V5T7</accession>
<dbReference type="OrthoDB" id="4864073at2759"/>
<dbReference type="AlphaFoldDB" id="A0A9W8V5T7"/>
<reference evidence="1" key="1">
    <citation type="submission" date="2022-09" db="EMBL/GenBank/DDBJ databases">
        <title>Fusarium specimens isolated from Avocado Roots.</title>
        <authorList>
            <person name="Stajich J."/>
            <person name="Roper C."/>
            <person name="Heimlech-Rivalta G."/>
        </authorList>
    </citation>
    <scope>NUCLEOTIDE SEQUENCE</scope>
    <source>
        <strain evidence="1">A02</strain>
    </source>
</reference>
<dbReference type="EMBL" id="JAOQAV010000005">
    <property type="protein sequence ID" value="KAJ4194089.1"/>
    <property type="molecule type" value="Genomic_DNA"/>
</dbReference>
<keyword evidence="2" id="KW-1185">Reference proteome</keyword>
<name>A0A9W8V5T7_9HYPO</name>
<evidence type="ECO:0000313" key="1">
    <source>
        <dbReference type="EMBL" id="KAJ4194089.1"/>
    </source>
</evidence>
<protein>
    <submittedName>
        <fullName evidence="1">Uncharacterized protein</fullName>
    </submittedName>
</protein>
<comment type="caution">
    <text evidence="1">The sequence shown here is derived from an EMBL/GenBank/DDBJ whole genome shotgun (WGS) entry which is preliminary data.</text>
</comment>